<dbReference type="AlphaFoldDB" id="A0A0G1UL42"/>
<proteinExistence type="predicted"/>
<dbReference type="Pfam" id="PF13399">
    <property type="entry name" value="LytR_C"/>
    <property type="match status" value="1"/>
</dbReference>
<dbReference type="Proteomes" id="UP000034307">
    <property type="component" value="Unassembled WGS sequence"/>
</dbReference>
<dbReference type="EMBL" id="LCNO01000003">
    <property type="protein sequence ID" value="KKU58425.1"/>
    <property type="molecule type" value="Genomic_DNA"/>
</dbReference>
<organism evidence="3 4">
    <name type="scientific">Candidatus Amesbacteria bacterium GW2011_GWA2_47_11b</name>
    <dbReference type="NCBI Taxonomy" id="1618358"/>
    <lineage>
        <taxon>Bacteria</taxon>
        <taxon>Candidatus Amesiibacteriota</taxon>
    </lineage>
</organism>
<dbReference type="Gene3D" id="3.30.70.2390">
    <property type="match status" value="1"/>
</dbReference>
<evidence type="ECO:0000313" key="3">
    <source>
        <dbReference type="EMBL" id="KKU58425.1"/>
    </source>
</evidence>
<protein>
    <recommendedName>
        <fullName evidence="2">LytR/CpsA/Psr regulator C-terminal domain-containing protein</fullName>
    </recommendedName>
</protein>
<evidence type="ECO:0000313" key="4">
    <source>
        <dbReference type="Proteomes" id="UP000034307"/>
    </source>
</evidence>
<comment type="caution">
    <text evidence="3">The sequence shown here is derived from an EMBL/GenBank/DDBJ whole genome shotgun (WGS) entry which is preliminary data.</text>
</comment>
<evidence type="ECO:0000259" key="2">
    <source>
        <dbReference type="Pfam" id="PF13399"/>
    </source>
</evidence>
<feature type="transmembrane region" description="Helical" evidence="1">
    <location>
        <begin position="12"/>
        <end position="33"/>
    </location>
</feature>
<gene>
    <name evidence="3" type="ORF">UX80_C0003G0080</name>
</gene>
<dbReference type="InterPro" id="IPR027381">
    <property type="entry name" value="LytR/CpsA/Psr_C"/>
</dbReference>
<name>A0A0G1UL42_9BACT</name>
<dbReference type="STRING" id="1618358.UX80_C0003G0080"/>
<feature type="domain" description="LytR/CpsA/Psr regulator C-terminal" evidence="2">
    <location>
        <begin position="173"/>
        <end position="255"/>
    </location>
</feature>
<evidence type="ECO:0000256" key="1">
    <source>
        <dbReference type="SAM" id="Phobius"/>
    </source>
</evidence>
<accession>A0A0G1UL42</accession>
<reference evidence="3 4" key="1">
    <citation type="journal article" date="2015" name="Nature">
        <title>rRNA introns, odd ribosomes, and small enigmatic genomes across a large radiation of phyla.</title>
        <authorList>
            <person name="Brown C.T."/>
            <person name="Hug L.A."/>
            <person name="Thomas B.C."/>
            <person name="Sharon I."/>
            <person name="Castelle C.J."/>
            <person name="Singh A."/>
            <person name="Wilkins M.J."/>
            <person name="Williams K.H."/>
            <person name="Banfield J.F."/>
        </authorList>
    </citation>
    <scope>NUCLEOTIDE SEQUENCE [LARGE SCALE GENOMIC DNA]</scope>
</reference>
<keyword evidence="1" id="KW-0812">Transmembrane</keyword>
<keyword evidence="1" id="KW-0472">Membrane</keyword>
<sequence length="256" mass="28427">MGITTSILDAMAKVLVLVVLILGLGFSVYYLVFARGVWDGRVRFTVIDTSDKVEVASFDPKTSQGIKIIFPKNWLIGGVDGKGEWLAGQADRPDLVADELGILYTAAAKHMHWQDRVLWWYWGRRAAWREVDGTVWMIKARMVDGAEVWRLDDTWNAAARDLLASEAVLEERLSVTVVNTTGEPGLAAREAQKIENTGMRVVATQTSEDKISGCQVRSSKQSKSKIGVKLLVRSLGCSWREADLGEGEVELFLGQR</sequence>
<keyword evidence="1" id="KW-1133">Transmembrane helix</keyword>